<evidence type="ECO:0000256" key="2">
    <source>
        <dbReference type="ARBA" id="ARBA00029447"/>
    </source>
</evidence>
<proteinExistence type="inferred from homology"/>
<dbReference type="SUPFAM" id="SSF58104">
    <property type="entry name" value="Methyl-accepting chemotaxis protein (MCP) signaling domain"/>
    <property type="match status" value="1"/>
</dbReference>
<dbReference type="PANTHER" id="PTHR32089">
    <property type="entry name" value="METHYL-ACCEPTING CHEMOTAXIS PROTEIN MCPB"/>
    <property type="match status" value="1"/>
</dbReference>
<feature type="domain" description="Methyl-accepting transducer" evidence="4">
    <location>
        <begin position="304"/>
        <end position="529"/>
    </location>
</feature>
<evidence type="ECO:0000259" key="5">
    <source>
        <dbReference type="PROSITE" id="PS50885"/>
    </source>
</evidence>
<dbReference type="Gene3D" id="6.10.340.10">
    <property type="match status" value="1"/>
</dbReference>
<evidence type="ECO:0000313" key="6">
    <source>
        <dbReference type="EMBL" id="MBH0237041.1"/>
    </source>
</evidence>
<feature type="domain" description="HAMP" evidence="5">
    <location>
        <begin position="211"/>
        <end position="264"/>
    </location>
</feature>
<dbReference type="Proteomes" id="UP000631694">
    <property type="component" value="Unassembled WGS sequence"/>
</dbReference>
<sequence length="560" mass="56749">MNFSSIRARLILVAATALVSFGGIIGVALLNIGAVEERSALVDAVRSDAQVVAAMRLSLSELVLTAMDSIIDQAEGRISAERMATIAAAESTLLGGAEAASRLDAVLEDVTLPAGFVGDIAALVASIRTDLAALIERGAPEADYAAIDDVIDGAGARLAETLAQLSSGSDRHLGQQLVALEDETGAAMWTQVTAAGVAAVLVLGLTFFAGRTILGAITDVANAVTLIAAGRYGDARLQTDRRDETGPMFRELARMRDSLVAAEGARAAAEAGRGADMQRLAARSTAAQRFVARMEELAKGFGASSAQVSAAAGVLASTAGETRDKASRMSEAAGDASQNVAVVAAGTEELAASIREITHQVTKSAAASQVAADDARATSEQIRLLSDSAASIGSVIELIREIAEQTNLLALNATIEAARAGESGRGFAVVASEVKQLAAQTARATNEISSKIGEIQGATTMTVDSIGRIVAAIGTVRDYATAIAGAVEEQGVATSEIALNTQRAAGGAAAVSDNVAGVSAAATSTGEASQTLRGLSETLNGQATALQDEVRGFVASLDAA</sequence>
<evidence type="ECO:0000313" key="7">
    <source>
        <dbReference type="Proteomes" id="UP000631694"/>
    </source>
</evidence>
<protein>
    <submittedName>
        <fullName evidence="6">Methyl-accepting chemotaxis protein</fullName>
    </submittedName>
</protein>
<dbReference type="InterPro" id="IPR003660">
    <property type="entry name" value="HAMP_dom"/>
</dbReference>
<dbReference type="Pfam" id="PF00015">
    <property type="entry name" value="MCPsignal"/>
    <property type="match status" value="1"/>
</dbReference>
<dbReference type="PROSITE" id="PS50111">
    <property type="entry name" value="CHEMOTAXIS_TRANSDUC_2"/>
    <property type="match status" value="1"/>
</dbReference>
<gene>
    <name evidence="6" type="ORF">I5731_04340</name>
</gene>
<dbReference type="InterPro" id="IPR004089">
    <property type="entry name" value="MCPsignal_dom"/>
</dbReference>
<organism evidence="6 7">
    <name type="scientific">Methylobrevis albus</name>
    <dbReference type="NCBI Taxonomy" id="2793297"/>
    <lineage>
        <taxon>Bacteria</taxon>
        <taxon>Pseudomonadati</taxon>
        <taxon>Pseudomonadota</taxon>
        <taxon>Alphaproteobacteria</taxon>
        <taxon>Hyphomicrobiales</taxon>
        <taxon>Pleomorphomonadaceae</taxon>
        <taxon>Methylobrevis</taxon>
    </lineage>
</organism>
<dbReference type="EMBL" id="JADZLT010000040">
    <property type="protein sequence ID" value="MBH0237041.1"/>
    <property type="molecule type" value="Genomic_DNA"/>
</dbReference>
<accession>A0A931MYT0</accession>
<name>A0A931MYT0_9HYPH</name>
<keyword evidence="1 3" id="KW-0807">Transducer</keyword>
<dbReference type="RefSeq" id="WP_197310118.1">
    <property type="nucleotide sequence ID" value="NZ_JADZLT010000040.1"/>
</dbReference>
<evidence type="ECO:0000259" key="4">
    <source>
        <dbReference type="PROSITE" id="PS50111"/>
    </source>
</evidence>
<dbReference type="PANTHER" id="PTHR32089:SF112">
    <property type="entry name" value="LYSOZYME-LIKE PROTEIN-RELATED"/>
    <property type="match status" value="1"/>
</dbReference>
<dbReference type="GO" id="GO:0007165">
    <property type="term" value="P:signal transduction"/>
    <property type="evidence" value="ECO:0007669"/>
    <property type="project" value="UniProtKB-KW"/>
</dbReference>
<comment type="similarity">
    <text evidence="2">Belongs to the methyl-accepting chemotaxis (MCP) protein family.</text>
</comment>
<evidence type="ECO:0000256" key="3">
    <source>
        <dbReference type="PROSITE-ProRule" id="PRU00284"/>
    </source>
</evidence>
<dbReference type="Gene3D" id="1.10.287.950">
    <property type="entry name" value="Methyl-accepting chemotaxis protein"/>
    <property type="match status" value="1"/>
</dbReference>
<dbReference type="PROSITE" id="PS50885">
    <property type="entry name" value="HAMP"/>
    <property type="match status" value="1"/>
</dbReference>
<dbReference type="SMART" id="SM00283">
    <property type="entry name" value="MA"/>
    <property type="match status" value="1"/>
</dbReference>
<reference evidence="6" key="1">
    <citation type="submission" date="2020-12" db="EMBL/GenBank/DDBJ databases">
        <title>Methylobrevis albus sp. nov., isolated from fresh water lack sediment.</title>
        <authorList>
            <person name="Zou Q."/>
        </authorList>
    </citation>
    <scope>NUCLEOTIDE SEQUENCE</scope>
    <source>
        <strain evidence="6">L22</strain>
    </source>
</reference>
<keyword evidence="7" id="KW-1185">Reference proteome</keyword>
<dbReference type="GO" id="GO:0016020">
    <property type="term" value="C:membrane"/>
    <property type="evidence" value="ECO:0007669"/>
    <property type="project" value="InterPro"/>
</dbReference>
<evidence type="ECO:0000256" key="1">
    <source>
        <dbReference type="ARBA" id="ARBA00023224"/>
    </source>
</evidence>
<comment type="caution">
    <text evidence="6">The sequence shown here is derived from an EMBL/GenBank/DDBJ whole genome shotgun (WGS) entry which is preliminary data.</text>
</comment>
<dbReference type="AlphaFoldDB" id="A0A931MYT0"/>